<dbReference type="Proteomes" id="UP001303046">
    <property type="component" value="Unassembled WGS sequence"/>
</dbReference>
<comment type="caution">
    <text evidence="6">The sequence shown here is derived from an EMBL/GenBank/DDBJ whole genome shotgun (WGS) entry which is preliminary data.</text>
</comment>
<dbReference type="PANTHER" id="PTHR16074">
    <property type="entry name" value="BARDET-BIEDL SYNDROME 7 PROTEIN"/>
    <property type="match status" value="1"/>
</dbReference>
<protein>
    <recommendedName>
        <fullName evidence="8">Bardet-Biedl syndrome 7 protein</fullName>
    </recommendedName>
</protein>
<evidence type="ECO:0000259" key="5">
    <source>
        <dbReference type="Pfam" id="PF23743"/>
    </source>
</evidence>
<accession>A0ABR1C513</accession>
<proteinExistence type="predicted"/>
<dbReference type="InterPro" id="IPR056335">
    <property type="entry name" value="BBS7_hairpin"/>
</dbReference>
<feature type="domain" description="BBS7 beta-propeller" evidence="5">
    <location>
        <begin position="39"/>
        <end position="307"/>
    </location>
</feature>
<dbReference type="InterPro" id="IPR056333">
    <property type="entry name" value="BBS7_pf_dom"/>
</dbReference>
<keyword evidence="1" id="KW-0175">Coiled coil</keyword>
<reference evidence="6 7" key="1">
    <citation type="submission" date="2023-08" db="EMBL/GenBank/DDBJ databases">
        <title>A Necator americanus chromosomal reference genome.</title>
        <authorList>
            <person name="Ilik V."/>
            <person name="Petrzelkova K.J."/>
            <person name="Pardy F."/>
            <person name="Fuh T."/>
            <person name="Niatou-Singa F.S."/>
            <person name="Gouil Q."/>
            <person name="Baker L."/>
            <person name="Ritchie M.E."/>
            <person name="Jex A.R."/>
            <person name="Gazzola D."/>
            <person name="Li H."/>
            <person name="Toshio Fujiwara R."/>
            <person name="Zhan B."/>
            <person name="Aroian R.V."/>
            <person name="Pafco B."/>
            <person name="Schwarz E.M."/>
        </authorList>
    </citation>
    <scope>NUCLEOTIDE SEQUENCE [LARGE SCALE GENOMIC DNA]</scope>
    <source>
        <strain evidence="6 7">Aroian</strain>
        <tissue evidence="6">Whole animal</tissue>
    </source>
</reference>
<evidence type="ECO:0000259" key="3">
    <source>
        <dbReference type="Pfam" id="PF23360"/>
    </source>
</evidence>
<dbReference type="EMBL" id="JAVFWL010000002">
    <property type="protein sequence ID" value="KAK6733607.1"/>
    <property type="molecule type" value="Genomic_DNA"/>
</dbReference>
<feature type="domain" description="BBS7 helical hairpin" evidence="2">
    <location>
        <begin position="584"/>
        <end position="698"/>
    </location>
</feature>
<evidence type="ECO:0000259" key="4">
    <source>
        <dbReference type="Pfam" id="PF23361"/>
    </source>
</evidence>
<dbReference type="Pfam" id="PF23361">
    <property type="entry name" value="BBS7_pf"/>
    <property type="match status" value="1"/>
</dbReference>
<feature type="domain" description="BBS7 GAE" evidence="3">
    <location>
        <begin position="362"/>
        <end position="470"/>
    </location>
</feature>
<keyword evidence="7" id="KW-1185">Reference proteome</keyword>
<organism evidence="6 7">
    <name type="scientific">Necator americanus</name>
    <name type="common">Human hookworm</name>
    <dbReference type="NCBI Taxonomy" id="51031"/>
    <lineage>
        <taxon>Eukaryota</taxon>
        <taxon>Metazoa</taxon>
        <taxon>Ecdysozoa</taxon>
        <taxon>Nematoda</taxon>
        <taxon>Chromadorea</taxon>
        <taxon>Rhabditida</taxon>
        <taxon>Rhabditina</taxon>
        <taxon>Rhabditomorpha</taxon>
        <taxon>Strongyloidea</taxon>
        <taxon>Ancylostomatidae</taxon>
        <taxon>Bunostominae</taxon>
        <taxon>Necator</taxon>
    </lineage>
</organism>
<evidence type="ECO:0000256" key="1">
    <source>
        <dbReference type="SAM" id="Coils"/>
    </source>
</evidence>
<dbReference type="Pfam" id="PF23349">
    <property type="entry name" value="BBS7_hp"/>
    <property type="match status" value="1"/>
</dbReference>
<dbReference type="Pfam" id="PF23743">
    <property type="entry name" value="Beta-prop_BBS7"/>
    <property type="match status" value="1"/>
</dbReference>
<dbReference type="PANTHER" id="PTHR16074:SF4">
    <property type="entry name" value="BARDET-BIEDL SYNDROME 7 PROTEIN"/>
    <property type="match status" value="1"/>
</dbReference>
<dbReference type="InterPro" id="IPR056332">
    <property type="entry name" value="Beta-prop_BBS7"/>
</dbReference>
<evidence type="ECO:0000313" key="7">
    <source>
        <dbReference type="Proteomes" id="UP001303046"/>
    </source>
</evidence>
<feature type="domain" description="BBS7 platform" evidence="4">
    <location>
        <begin position="478"/>
        <end position="581"/>
    </location>
</feature>
<sequence length="709" mass="78747">MDISLTRIDFAQVGTTNRLCMRVIPSQNPDKSKKKRPLERIIYKTLPGPPIEAVCLGGAIGTLQDKVFVASGSNVRGIGKKGKQFFSFDTSMAETAKRMFIYGVDLLLTGQRSVNHYHDCADANYVLCSDDILDIVCLLSSGGAWSGRPFTSVVACADATIKVIEGSSIEYEVPLISVPITLYLFMGDGGHTKQLVLYGTRSGRLGLVDLKPKQGDIKWEIDTSSPGAINAITCYPFTNSDHPDILIGKDDGVLEVYTVDSEDNCTLAVTYHCEESITGLGCGRITSEEDDEIVVCTYTGWLFALTSAKRAAAAITPKAASVNVKVQQLRSEIEELESKLNEERTRYGEMTRKGGNHAAYLPSFQVHDTFEFSPQYNAYSLIIELVLPIDFIIVQSRIPAKLVEVERNASVVCQQAQSEYNPWSLLASYRCQANVSRIELRVKVDEGTYGPVVVYICPKIHPKTVQIRSYEVKPLSSHTRVHTFDNARPHNTLSFAGSFSLAEAHSWMSLILPGIPSKPPSTDSITVNYQSTSDAPTQLQTTYSKGSISFRSDSVSTIVIIREIISEETTNRQIKVQISCDLNDESIVHCLKSMHPRMTHLLNLERRKLMAAALKELEANSNDISFLSEENRKILENHDQIFQDAEKDSIEDSNICGIYEALLLNRARLNGQNARGKVEALRDLLLNNYSLENVIAFFKSANDETFLRY</sequence>
<dbReference type="InterPro" id="IPR056334">
    <property type="entry name" value="BBS7_GAE_dom"/>
</dbReference>
<evidence type="ECO:0000313" key="6">
    <source>
        <dbReference type="EMBL" id="KAK6733607.1"/>
    </source>
</evidence>
<evidence type="ECO:0008006" key="8">
    <source>
        <dbReference type="Google" id="ProtNLM"/>
    </source>
</evidence>
<name>A0ABR1C513_NECAM</name>
<evidence type="ECO:0000259" key="2">
    <source>
        <dbReference type="Pfam" id="PF23349"/>
    </source>
</evidence>
<dbReference type="SUPFAM" id="SSF50978">
    <property type="entry name" value="WD40 repeat-like"/>
    <property type="match status" value="1"/>
</dbReference>
<dbReference type="Pfam" id="PF23360">
    <property type="entry name" value="BBS7_GAE"/>
    <property type="match status" value="1"/>
</dbReference>
<dbReference type="InterPro" id="IPR036322">
    <property type="entry name" value="WD40_repeat_dom_sf"/>
</dbReference>
<feature type="coiled-coil region" evidence="1">
    <location>
        <begin position="319"/>
        <end position="353"/>
    </location>
</feature>
<gene>
    <name evidence="6" type="primary">Necator_chrII.g5182</name>
    <name evidence="6" type="ORF">RB195_017390</name>
</gene>